<name>A0ABX1W439_9SPHI</name>
<dbReference type="Proteomes" id="UP000566071">
    <property type="component" value="Unassembled WGS sequence"/>
</dbReference>
<evidence type="ECO:0008006" key="3">
    <source>
        <dbReference type="Google" id="ProtNLM"/>
    </source>
</evidence>
<protein>
    <recommendedName>
        <fullName evidence="3">YopX protein domain-containing protein</fullName>
    </recommendedName>
</protein>
<reference evidence="1 2" key="1">
    <citation type="submission" date="2020-05" db="EMBL/GenBank/DDBJ databases">
        <authorList>
            <person name="Khan S.A."/>
            <person name="Jeon C.O."/>
            <person name="Chun B.H."/>
        </authorList>
    </citation>
    <scope>NUCLEOTIDE SEQUENCE [LARGE SCALE GENOMIC DNA]</scope>
    <source>
        <strain evidence="1 2">S1162</strain>
    </source>
</reference>
<organism evidence="1 2">
    <name type="scientific">Mucilaginibacter humi</name>
    <dbReference type="NCBI Taxonomy" id="2732510"/>
    <lineage>
        <taxon>Bacteria</taxon>
        <taxon>Pseudomonadati</taxon>
        <taxon>Bacteroidota</taxon>
        <taxon>Sphingobacteriia</taxon>
        <taxon>Sphingobacteriales</taxon>
        <taxon>Sphingobacteriaceae</taxon>
        <taxon>Mucilaginibacter</taxon>
    </lineage>
</organism>
<comment type="caution">
    <text evidence="1">The sequence shown here is derived from an EMBL/GenBank/DDBJ whole genome shotgun (WGS) entry which is preliminary data.</text>
</comment>
<accession>A0ABX1W439</accession>
<sequence>MIEQINYTIYKDGEEHSITITPHYETQPNGDIYLTGVFKLTEGNVGLGDIVFDNHLKQWEYTGMGYLNHNDVAEIASFIQVKDADDANNISEV</sequence>
<evidence type="ECO:0000313" key="1">
    <source>
        <dbReference type="EMBL" id="NNU34039.1"/>
    </source>
</evidence>
<gene>
    <name evidence="1" type="ORF">HK413_07520</name>
</gene>
<evidence type="ECO:0000313" key="2">
    <source>
        <dbReference type="Proteomes" id="UP000566071"/>
    </source>
</evidence>
<proteinExistence type="predicted"/>
<keyword evidence="2" id="KW-1185">Reference proteome</keyword>
<dbReference type="EMBL" id="JABFCR010000029">
    <property type="protein sequence ID" value="NNU34039.1"/>
    <property type="molecule type" value="Genomic_DNA"/>
</dbReference>
<dbReference type="RefSeq" id="WP_175269724.1">
    <property type="nucleotide sequence ID" value="NZ_JABFCR010000029.1"/>
</dbReference>